<evidence type="ECO:0000256" key="8">
    <source>
        <dbReference type="ARBA" id="ARBA00022786"/>
    </source>
</evidence>
<dbReference type="InterPro" id="IPR006575">
    <property type="entry name" value="RWD_dom"/>
</dbReference>
<dbReference type="CDD" id="cd20341">
    <property type="entry name" value="BRcat_RBR_RNF14"/>
    <property type="match status" value="1"/>
</dbReference>
<dbReference type="Pfam" id="PF05773">
    <property type="entry name" value="RWD"/>
    <property type="match status" value="1"/>
</dbReference>
<dbReference type="AlphaFoldDB" id="A0A4V6D4E9"/>
<evidence type="ECO:0000313" key="13">
    <source>
        <dbReference type="Proteomes" id="UP000298652"/>
    </source>
</evidence>
<dbReference type="Proteomes" id="UP000298652">
    <property type="component" value="Chromosome 7"/>
</dbReference>
<evidence type="ECO:0000256" key="2">
    <source>
        <dbReference type="ARBA" id="ARBA00001947"/>
    </source>
</evidence>
<evidence type="ECO:0000256" key="5">
    <source>
        <dbReference type="ARBA" id="ARBA00022723"/>
    </source>
</evidence>
<evidence type="ECO:0000259" key="11">
    <source>
        <dbReference type="PROSITE" id="PS51873"/>
    </source>
</evidence>
<evidence type="ECO:0000256" key="9">
    <source>
        <dbReference type="ARBA" id="ARBA00022833"/>
    </source>
</evidence>
<dbReference type="InterPro" id="IPR031127">
    <property type="entry name" value="E3_UB_ligase_RBR"/>
</dbReference>
<gene>
    <name evidence="12" type="ORF">SEVIR_7G231700v2</name>
</gene>
<dbReference type="OMA" id="DCKIEYH"/>
<dbReference type="GO" id="GO:0008270">
    <property type="term" value="F:zinc ion binding"/>
    <property type="evidence" value="ECO:0007669"/>
    <property type="project" value="UniProtKB-KW"/>
</dbReference>
<dbReference type="Pfam" id="PF01485">
    <property type="entry name" value="IBR"/>
    <property type="match status" value="1"/>
</dbReference>
<evidence type="ECO:0000256" key="1">
    <source>
        <dbReference type="ARBA" id="ARBA00001798"/>
    </source>
</evidence>
<dbReference type="GO" id="GO:0061630">
    <property type="term" value="F:ubiquitin protein ligase activity"/>
    <property type="evidence" value="ECO:0007669"/>
    <property type="project" value="UniProtKB-EC"/>
</dbReference>
<dbReference type="PROSITE" id="PS51873">
    <property type="entry name" value="TRIAD"/>
    <property type="match status" value="1"/>
</dbReference>
<dbReference type="SMART" id="SM00647">
    <property type="entry name" value="IBR"/>
    <property type="match status" value="2"/>
</dbReference>
<dbReference type="CDD" id="cd20336">
    <property type="entry name" value="Rcat_RBR"/>
    <property type="match status" value="1"/>
</dbReference>
<evidence type="ECO:0000256" key="4">
    <source>
        <dbReference type="ARBA" id="ARBA00022679"/>
    </source>
</evidence>
<keyword evidence="13" id="KW-1185">Reference proteome</keyword>
<dbReference type="PANTHER" id="PTHR11685">
    <property type="entry name" value="RBR FAMILY RING FINGER AND IBR DOMAIN-CONTAINING"/>
    <property type="match status" value="1"/>
</dbReference>
<keyword evidence="9" id="KW-0862">Zinc</keyword>
<comment type="cofactor">
    <cofactor evidence="2">
        <name>Zn(2+)</name>
        <dbReference type="ChEBI" id="CHEBI:29105"/>
    </cofactor>
</comment>
<dbReference type="Gene3D" id="1.20.120.1750">
    <property type="match status" value="1"/>
</dbReference>
<keyword evidence="5" id="KW-0479">Metal-binding</keyword>
<dbReference type="Gene3D" id="3.30.40.10">
    <property type="entry name" value="Zinc/RING finger domain, C3HC4 (zinc finger)"/>
    <property type="match status" value="1"/>
</dbReference>
<organism evidence="12 13">
    <name type="scientific">Setaria viridis</name>
    <name type="common">Green bristlegrass</name>
    <name type="synonym">Setaria italica subsp. viridis</name>
    <dbReference type="NCBI Taxonomy" id="4556"/>
    <lineage>
        <taxon>Eukaryota</taxon>
        <taxon>Viridiplantae</taxon>
        <taxon>Streptophyta</taxon>
        <taxon>Embryophyta</taxon>
        <taxon>Tracheophyta</taxon>
        <taxon>Spermatophyta</taxon>
        <taxon>Magnoliopsida</taxon>
        <taxon>Liliopsida</taxon>
        <taxon>Poales</taxon>
        <taxon>Poaceae</taxon>
        <taxon>PACMAD clade</taxon>
        <taxon>Panicoideae</taxon>
        <taxon>Panicodae</taxon>
        <taxon>Paniceae</taxon>
        <taxon>Cenchrinae</taxon>
        <taxon>Setaria</taxon>
    </lineage>
</organism>
<dbReference type="InterPro" id="IPR016135">
    <property type="entry name" value="UBQ-conjugating_enzyme/RWD"/>
</dbReference>
<keyword evidence="6" id="KW-0677">Repeat</keyword>
<keyword evidence="8" id="KW-0833">Ubl conjugation pathway</keyword>
<comment type="catalytic activity">
    <reaction evidence="1">
        <text>[E2 ubiquitin-conjugating enzyme]-S-ubiquitinyl-L-cysteine + [acceptor protein]-L-lysine = [E2 ubiquitin-conjugating enzyme]-L-cysteine + [acceptor protein]-N(6)-ubiquitinyl-L-lysine.</text>
        <dbReference type="EC" id="2.3.2.31"/>
    </reaction>
</comment>
<reference evidence="12" key="1">
    <citation type="submission" date="2019-03" db="EMBL/GenBank/DDBJ databases">
        <title>WGS assembly of Setaria viridis.</title>
        <authorList>
            <person name="Huang P."/>
            <person name="Jenkins J."/>
            <person name="Grimwood J."/>
            <person name="Barry K."/>
            <person name="Healey A."/>
            <person name="Mamidi S."/>
            <person name="Sreedasyam A."/>
            <person name="Shu S."/>
            <person name="Feldman M."/>
            <person name="Wu J."/>
            <person name="Yu Y."/>
            <person name="Chen C."/>
            <person name="Johnson J."/>
            <person name="Rokhsar D."/>
            <person name="Baxter I."/>
            <person name="Schmutz J."/>
            <person name="Brutnell T."/>
            <person name="Kellogg E."/>
        </authorList>
    </citation>
    <scope>NUCLEOTIDE SEQUENCE [LARGE SCALE GENOMIC DNA]</scope>
</reference>
<name>A0A4V6D4E9_SETVI</name>
<dbReference type="InterPro" id="IPR002867">
    <property type="entry name" value="IBR_dom"/>
</dbReference>
<dbReference type="Gene3D" id="3.10.110.10">
    <property type="entry name" value="Ubiquitin Conjugating Enzyme"/>
    <property type="match status" value="1"/>
</dbReference>
<accession>A0A4V6D4E9</accession>
<feature type="domain" description="RING-type" evidence="11">
    <location>
        <begin position="76"/>
        <end position="308"/>
    </location>
</feature>
<evidence type="ECO:0000259" key="10">
    <source>
        <dbReference type="PROSITE" id="PS50908"/>
    </source>
</evidence>
<feature type="domain" description="RWD" evidence="10">
    <location>
        <begin position="1"/>
        <end position="59"/>
    </location>
</feature>
<dbReference type="InterPro" id="IPR013083">
    <property type="entry name" value="Znf_RING/FYVE/PHD"/>
</dbReference>
<proteinExistence type="predicted"/>
<keyword evidence="7" id="KW-0863">Zinc-finger</keyword>
<dbReference type="CDD" id="cd23821">
    <property type="entry name" value="RWD_IMPACT"/>
    <property type="match status" value="1"/>
</dbReference>
<dbReference type="EMBL" id="CM016558">
    <property type="protein sequence ID" value="TKW06266.1"/>
    <property type="molecule type" value="Genomic_DNA"/>
</dbReference>
<dbReference type="PROSITE" id="PS50908">
    <property type="entry name" value="RWD"/>
    <property type="match status" value="1"/>
</dbReference>
<dbReference type="EC" id="2.3.2.31" evidence="3"/>
<evidence type="ECO:0000256" key="7">
    <source>
        <dbReference type="ARBA" id="ARBA00022771"/>
    </source>
</evidence>
<dbReference type="SUPFAM" id="SSF57850">
    <property type="entry name" value="RING/U-box"/>
    <property type="match status" value="3"/>
</dbReference>
<keyword evidence="4" id="KW-0808">Transferase</keyword>
<dbReference type="InterPro" id="IPR044066">
    <property type="entry name" value="TRIAD_supradom"/>
</dbReference>
<evidence type="ECO:0000313" key="12">
    <source>
        <dbReference type="EMBL" id="TKW06266.1"/>
    </source>
</evidence>
<evidence type="ECO:0000256" key="6">
    <source>
        <dbReference type="ARBA" id="ARBA00022737"/>
    </source>
</evidence>
<evidence type="ECO:0000256" key="3">
    <source>
        <dbReference type="ARBA" id="ARBA00012251"/>
    </source>
</evidence>
<dbReference type="GO" id="GO:0016567">
    <property type="term" value="P:protein ubiquitination"/>
    <property type="evidence" value="ECO:0007669"/>
    <property type="project" value="InterPro"/>
</dbReference>
<sequence length="358" mass="40273">MSLSYPSRHPPYFTLGVQWLDNAKVSSLCHMLDLIWKQQPGQEVVYEWVQWLQSSVLSHLGFDDGLAIHHSVSMTGPIDVRAVGEIVPVESVLQRLISYNEEQRHESFRCMETYSRMHVKEGTVLKLLCPDDKCRGDVPPHLLKRLLGDADFERWERLILQKTLDSMADAAYCPRCETICLEDEENNAQCSKCFFSFCTHCRLRCHIGEGCVSITPEEKLLSLREREKVRRLSKGDIEKTISLAKEILSIKEVLCLCVQCPYCGTGISRVSGCNHMVCGNCGQPFCYGCGVAGCGGCSSSTARNDPGKVKKLDVTPLLTAQIDAVEGTRKEPTIMRSRKYPCLKRQVDTWLGLFVISD</sequence>
<protein>
    <recommendedName>
        <fullName evidence="3">RBR-type E3 ubiquitin transferase</fullName>
        <ecNumber evidence="3">2.3.2.31</ecNumber>
    </recommendedName>
</protein>
<dbReference type="SUPFAM" id="SSF54495">
    <property type="entry name" value="UBC-like"/>
    <property type="match status" value="1"/>
</dbReference>
<dbReference type="Gramene" id="TKW06266">
    <property type="protein sequence ID" value="TKW06266"/>
    <property type="gene ID" value="SEVIR_7G231700v2"/>
</dbReference>